<evidence type="ECO:0000313" key="7">
    <source>
        <dbReference type="EMBL" id="AUX78352.1"/>
    </source>
</evidence>
<dbReference type="InterPro" id="IPR030678">
    <property type="entry name" value="Peptide/Ni-bd"/>
</dbReference>
<evidence type="ECO:0000256" key="5">
    <source>
        <dbReference type="SAM" id="SignalP"/>
    </source>
</evidence>
<dbReference type="GO" id="GO:0015833">
    <property type="term" value="P:peptide transport"/>
    <property type="evidence" value="ECO:0007669"/>
    <property type="project" value="TreeGrafter"/>
</dbReference>
<dbReference type="Gene3D" id="3.10.105.10">
    <property type="entry name" value="Dipeptide-binding Protein, Domain 3"/>
    <property type="match status" value="1"/>
</dbReference>
<dbReference type="SUPFAM" id="SSF53850">
    <property type="entry name" value="Periplasmic binding protein-like II"/>
    <property type="match status" value="1"/>
</dbReference>
<dbReference type="AlphaFoldDB" id="A0A2L0HAY1"/>
<gene>
    <name evidence="7" type="ORF">NXT3_PA00057</name>
</gene>
<evidence type="ECO:0000256" key="4">
    <source>
        <dbReference type="ARBA" id="ARBA00022729"/>
    </source>
</evidence>
<dbReference type="Gene3D" id="3.40.190.10">
    <property type="entry name" value="Periplasmic binding protein-like II"/>
    <property type="match status" value="1"/>
</dbReference>
<evidence type="ECO:0000256" key="2">
    <source>
        <dbReference type="ARBA" id="ARBA00005695"/>
    </source>
</evidence>
<dbReference type="GO" id="GO:1904680">
    <property type="term" value="F:peptide transmembrane transporter activity"/>
    <property type="evidence" value="ECO:0007669"/>
    <property type="project" value="TreeGrafter"/>
</dbReference>
<sequence length="526" mass="57188">MGNQRNSLMTTTTWLVGALAATAIMAGNSAQAADCAEMGGEGDKCLAIASALEPGSLYVIRDGDDGNTLVNWSINEPLVDRDASGALVPVLAAELPVPDAKDPTIWHVKLREGIKFTNGEPFNAAAVKHNIDLVANPDFGASINGIETLKTAKVIDDHTVDIVTKEPDPWLLYRISTLRFVPPEASKDATAYSQHPVGTGPYKFVRWDKGQRIILEKNADYWGGDKAEMDRVSFVFIPEAATRISALKAGEVDMVSSLTPEDAAKVPKVITSSNAANGTYLRFNLETPPYDNKAFRQALIYAINRDALNEYLWAKQGSVEACQTLPPGEVGFNKSLQAYPYDPEKAKQLLAQVKLPEDFVVRAVFTTGGYLPKDSETGQAIAADWEAIGLKTKIEYVSSDKWLDDILAGGEKTKPDSPAPMTYVQLDYHSMYAARITSRIFSRTNKMSGLGTSYPELDAALATAQGSFDVPKATAAFEQVYKIGCDEALYIPLIDYPDIWGAVEGVNYEAGPGVLTRIHLDRVHVD</sequence>
<dbReference type="PANTHER" id="PTHR30290">
    <property type="entry name" value="PERIPLASMIC BINDING COMPONENT OF ABC TRANSPORTER"/>
    <property type="match status" value="1"/>
</dbReference>
<comment type="subcellular location">
    <subcellularLocation>
        <location evidence="1">Periplasm</location>
    </subcellularLocation>
</comment>
<keyword evidence="7" id="KW-0614">Plasmid</keyword>
<dbReference type="GO" id="GO:0030288">
    <property type="term" value="C:outer membrane-bounded periplasmic space"/>
    <property type="evidence" value="ECO:0007669"/>
    <property type="project" value="UniProtKB-ARBA"/>
</dbReference>
<dbReference type="InterPro" id="IPR000914">
    <property type="entry name" value="SBP_5_dom"/>
</dbReference>
<protein>
    <submittedName>
        <fullName evidence="7">Dipeptide/oligopeptide ABC transporter substrate-binding protein</fullName>
    </submittedName>
</protein>
<dbReference type="EMBL" id="CP024308">
    <property type="protein sequence ID" value="AUX78352.1"/>
    <property type="molecule type" value="Genomic_DNA"/>
</dbReference>
<dbReference type="InterPro" id="IPR039424">
    <property type="entry name" value="SBP_5"/>
</dbReference>
<dbReference type="CDD" id="cd00995">
    <property type="entry name" value="PBP2_NikA_DppA_OppA_like"/>
    <property type="match status" value="1"/>
</dbReference>
<keyword evidence="3" id="KW-0813">Transport</keyword>
<feature type="domain" description="Solute-binding protein family 5" evidence="6">
    <location>
        <begin position="87"/>
        <end position="407"/>
    </location>
</feature>
<organism evidence="7 8">
    <name type="scientific">Rhizobium fredii</name>
    <name type="common">Sinorhizobium fredii</name>
    <dbReference type="NCBI Taxonomy" id="380"/>
    <lineage>
        <taxon>Bacteria</taxon>
        <taxon>Pseudomonadati</taxon>
        <taxon>Pseudomonadota</taxon>
        <taxon>Alphaproteobacteria</taxon>
        <taxon>Hyphomicrobiales</taxon>
        <taxon>Rhizobiaceae</taxon>
        <taxon>Sinorhizobium/Ensifer group</taxon>
        <taxon>Sinorhizobium</taxon>
    </lineage>
</organism>
<keyword evidence="4 5" id="KW-0732">Signal</keyword>
<feature type="signal peptide" evidence="5">
    <location>
        <begin position="1"/>
        <end position="32"/>
    </location>
</feature>
<evidence type="ECO:0000259" key="6">
    <source>
        <dbReference type="Pfam" id="PF00496"/>
    </source>
</evidence>
<dbReference type="Gene3D" id="3.90.76.10">
    <property type="entry name" value="Dipeptide-binding Protein, Domain 1"/>
    <property type="match status" value="1"/>
</dbReference>
<evidence type="ECO:0000256" key="3">
    <source>
        <dbReference type="ARBA" id="ARBA00022448"/>
    </source>
</evidence>
<dbReference type="PANTHER" id="PTHR30290:SF9">
    <property type="entry name" value="OLIGOPEPTIDE-BINDING PROTEIN APPA"/>
    <property type="match status" value="1"/>
</dbReference>
<dbReference type="Proteomes" id="UP000239340">
    <property type="component" value="Plasmid pSfreNXT3a"/>
</dbReference>
<dbReference type="Pfam" id="PF00496">
    <property type="entry name" value="SBP_bac_5"/>
    <property type="match status" value="1"/>
</dbReference>
<evidence type="ECO:0000313" key="8">
    <source>
        <dbReference type="Proteomes" id="UP000239340"/>
    </source>
</evidence>
<reference evidence="7 8" key="1">
    <citation type="submission" date="2017-10" db="EMBL/GenBank/DDBJ databases">
        <title>Analysis of the genome sequences of Rhizobium populations associated to common bean (phaseolus vulgaris).</title>
        <authorList>
            <person name="Bustos P."/>
            <person name="Santamaria R.I."/>
            <person name="Miranda-Sanchez F."/>
            <person name="Perez-Carrascal O."/>
            <person name="Juarez S."/>
            <person name="Lozano L."/>
            <person name="Martinez-Flores I."/>
            <person name="Vinuesa P."/>
            <person name="Martinez-Romero E."/>
            <person name="Cevallos M.A."/>
            <person name="Romero D."/>
            <person name="Davila G."/>
            <person name="Gonzalez V."/>
        </authorList>
    </citation>
    <scope>NUCLEOTIDE SEQUENCE [LARGE SCALE GENOMIC DNA]</scope>
    <source>
        <strain evidence="7 8">NXT3</strain>
        <plasmid evidence="8">Plasmid psfrenxt3a</plasmid>
    </source>
</reference>
<geneLocation type="plasmid" evidence="8">
    <name>psfrenxt3a</name>
</geneLocation>
<accession>A0A2L0HAY1</accession>
<comment type="similarity">
    <text evidence="2">Belongs to the bacterial solute-binding protein 5 family.</text>
</comment>
<dbReference type="PIRSF" id="PIRSF002741">
    <property type="entry name" value="MppA"/>
    <property type="match status" value="1"/>
</dbReference>
<name>A0A2L0HAY1_RHIFR</name>
<dbReference type="GO" id="GO:0043190">
    <property type="term" value="C:ATP-binding cassette (ABC) transporter complex"/>
    <property type="evidence" value="ECO:0007669"/>
    <property type="project" value="InterPro"/>
</dbReference>
<feature type="chain" id="PRO_5014694691" evidence="5">
    <location>
        <begin position="33"/>
        <end position="526"/>
    </location>
</feature>
<evidence type="ECO:0000256" key="1">
    <source>
        <dbReference type="ARBA" id="ARBA00004418"/>
    </source>
</evidence>
<proteinExistence type="inferred from homology"/>